<evidence type="ECO:0000256" key="1">
    <source>
        <dbReference type="SAM" id="SignalP"/>
    </source>
</evidence>
<feature type="chain" id="PRO_5043549056" evidence="1">
    <location>
        <begin position="31"/>
        <end position="239"/>
    </location>
</feature>
<protein>
    <submittedName>
        <fullName evidence="2">Uncharacterized protein</fullName>
    </submittedName>
</protein>
<organism evidence="2">
    <name type="scientific">Rhodanobacter sp. IGA1.0</name>
    <dbReference type="NCBI Taxonomy" id="3158582"/>
    <lineage>
        <taxon>Bacteria</taxon>
        <taxon>Pseudomonadati</taxon>
        <taxon>Pseudomonadota</taxon>
        <taxon>Gammaproteobacteria</taxon>
        <taxon>Lysobacterales</taxon>
        <taxon>Rhodanobacteraceae</taxon>
        <taxon>Rhodanobacter</taxon>
    </lineage>
</organism>
<gene>
    <name evidence="2" type="ORF">ABNK63_10410</name>
</gene>
<accession>A0AAU7QH70</accession>
<dbReference type="RefSeq" id="WP_007805981.1">
    <property type="nucleotide sequence ID" value="NZ_CP157948.1"/>
</dbReference>
<proteinExistence type="predicted"/>
<name>A0AAU7QH70_9GAMM</name>
<feature type="signal peptide" evidence="1">
    <location>
        <begin position="1"/>
        <end position="30"/>
    </location>
</feature>
<keyword evidence="1" id="KW-0732">Signal</keyword>
<reference evidence="2" key="1">
    <citation type="submission" date="2024-06" db="EMBL/GenBank/DDBJ databases">
        <authorList>
            <person name="Sun Y."/>
        </authorList>
    </citation>
    <scope>NUCLEOTIDE SEQUENCE</scope>
    <source>
        <strain evidence="2">IGA1.0</strain>
    </source>
</reference>
<sequence length="239" mass="25270">MRTLRSSASVAVSVFALAAALSIAAPAAHAQAGSIPDRIEATYALTKPTADLTEIVKPGAVLVLNKDDLFMCAISSAIPSYNTYKGGKIRQSFLNKMKFFTASGNQPTVPTRMFVAGEKVLLTGVEMKDDGVQLSLLSEMINGHHYKAFLVLPFAKGSTPAADEVMQTLAQVLSVQPASHEEPVAASSSRTLAIGQSRTQVLAILGQPTTVVQLGGGKEIDYFPTMKVTFIGGRVSDVQ</sequence>
<dbReference type="EMBL" id="CP157948">
    <property type="protein sequence ID" value="XBS88816.1"/>
    <property type="molecule type" value="Genomic_DNA"/>
</dbReference>
<evidence type="ECO:0000313" key="2">
    <source>
        <dbReference type="EMBL" id="XBS88816.1"/>
    </source>
</evidence>
<dbReference type="AlphaFoldDB" id="A0AAU7QH70"/>